<gene>
    <name evidence="4" type="ORF">DFQ12_1956</name>
</gene>
<dbReference type="EMBL" id="RAPY01000001">
    <property type="protein sequence ID" value="RKE57080.1"/>
    <property type="molecule type" value="Genomic_DNA"/>
</dbReference>
<keyword evidence="1" id="KW-0812">Transmembrane</keyword>
<reference evidence="4 5" key="1">
    <citation type="submission" date="2018-09" db="EMBL/GenBank/DDBJ databases">
        <title>Genomic Encyclopedia of Type Strains, Phase III (KMG-III): the genomes of soil and plant-associated and newly described type strains.</title>
        <authorList>
            <person name="Whitman W."/>
        </authorList>
    </citation>
    <scope>NUCLEOTIDE SEQUENCE [LARGE SCALE GENOMIC DNA]</scope>
    <source>
        <strain evidence="4 5">CECT 7938</strain>
    </source>
</reference>
<feature type="domain" description="Protein FecR C-terminal" evidence="3">
    <location>
        <begin position="300"/>
        <end position="365"/>
    </location>
</feature>
<dbReference type="InterPro" id="IPR012373">
    <property type="entry name" value="Ferrdict_sens_TM"/>
</dbReference>
<dbReference type="Pfam" id="PF16344">
    <property type="entry name" value="FecR_C"/>
    <property type="match status" value="1"/>
</dbReference>
<dbReference type="PANTHER" id="PTHR30273:SF2">
    <property type="entry name" value="PROTEIN FECR"/>
    <property type="match status" value="1"/>
</dbReference>
<dbReference type="Proteomes" id="UP000286246">
    <property type="component" value="Unassembled WGS sequence"/>
</dbReference>
<keyword evidence="1" id="KW-1133">Transmembrane helix</keyword>
<evidence type="ECO:0000256" key="1">
    <source>
        <dbReference type="SAM" id="Phobius"/>
    </source>
</evidence>
<dbReference type="AlphaFoldDB" id="A0A420BK50"/>
<dbReference type="InterPro" id="IPR006860">
    <property type="entry name" value="FecR"/>
</dbReference>
<evidence type="ECO:0000313" key="5">
    <source>
        <dbReference type="Proteomes" id="UP000286246"/>
    </source>
</evidence>
<dbReference type="Pfam" id="PF04773">
    <property type="entry name" value="FecR"/>
    <property type="match status" value="1"/>
</dbReference>
<keyword evidence="1" id="KW-0472">Membrane</keyword>
<dbReference type="PANTHER" id="PTHR30273">
    <property type="entry name" value="PERIPLASMIC SIGNAL SENSOR AND SIGMA FACTOR ACTIVATOR FECR-RELATED"/>
    <property type="match status" value="1"/>
</dbReference>
<evidence type="ECO:0000259" key="2">
    <source>
        <dbReference type="Pfam" id="PF04773"/>
    </source>
</evidence>
<proteinExistence type="predicted"/>
<protein>
    <submittedName>
        <fullName evidence="4">FecR family protein</fullName>
    </submittedName>
</protein>
<dbReference type="GO" id="GO:0016989">
    <property type="term" value="F:sigma factor antagonist activity"/>
    <property type="evidence" value="ECO:0007669"/>
    <property type="project" value="TreeGrafter"/>
</dbReference>
<name>A0A420BK50_SPHD1</name>
<dbReference type="FunFam" id="2.60.120.1440:FF:000001">
    <property type="entry name" value="Putative anti-sigma factor"/>
    <property type="match status" value="1"/>
</dbReference>
<evidence type="ECO:0000313" key="4">
    <source>
        <dbReference type="EMBL" id="RKE57080.1"/>
    </source>
</evidence>
<feature type="domain" description="FecR protein" evidence="2">
    <location>
        <begin position="161"/>
        <end position="254"/>
    </location>
</feature>
<organism evidence="4 5">
    <name type="scientific">Sphingobacterium detergens</name>
    <dbReference type="NCBI Taxonomy" id="1145106"/>
    <lineage>
        <taxon>Bacteria</taxon>
        <taxon>Pseudomonadati</taxon>
        <taxon>Bacteroidota</taxon>
        <taxon>Sphingobacteriia</taxon>
        <taxon>Sphingobacteriales</taxon>
        <taxon>Sphingobacteriaceae</taxon>
        <taxon>Sphingobacterium</taxon>
    </lineage>
</organism>
<dbReference type="Gene3D" id="3.55.50.30">
    <property type="match status" value="1"/>
</dbReference>
<dbReference type="Gene3D" id="2.60.120.1440">
    <property type="match status" value="1"/>
</dbReference>
<dbReference type="OrthoDB" id="649666at2"/>
<dbReference type="PIRSF" id="PIRSF018266">
    <property type="entry name" value="FecR"/>
    <property type="match status" value="1"/>
</dbReference>
<comment type="caution">
    <text evidence="4">The sequence shown here is derived from an EMBL/GenBank/DDBJ whole genome shotgun (WGS) entry which is preliminary data.</text>
</comment>
<evidence type="ECO:0000259" key="3">
    <source>
        <dbReference type="Pfam" id="PF16344"/>
    </source>
</evidence>
<sequence>MTNQNLFEARHLLEKYLSGQCDENEKSKVEEWYLTFNQEGFDQTDDEIISDFVELQKRLKQIPDVTKPKRKRYIAAAAAVLFLLLTTGLLWQQISKDKRVASQTAITHDILPGTDRAKLSIDGQAPIELDGQKEGLISRGLALRYGDGTAITEANKVQLVTLSTPIAGQFQVTLPDGTKAWLNALSSIRYSTGFDGPERSVHITGEVYLEVSKNRAKPFIIHTEQQRIEVLGTSFNVNAYQDDDQTLTTLVSGSLQVTDVKSAAQVTLKPGQQAVVGKEKNIQVNTINVEDSYAWKNGLYILNEEPLSQYARKIERWYDVEVDMGPYGNTRLSAIIPRDAKLSEVLQAIELKSNVRFNIEGRRVTAMR</sequence>
<dbReference type="RefSeq" id="WP_120258674.1">
    <property type="nucleotide sequence ID" value="NZ_RAPY01000001.1"/>
</dbReference>
<accession>A0A420BK50</accession>
<keyword evidence="5" id="KW-1185">Reference proteome</keyword>
<dbReference type="InterPro" id="IPR032508">
    <property type="entry name" value="FecR_C"/>
</dbReference>
<feature type="transmembrane region" description="Helical" evidence="1">
    <location>
        <begin position="73"/>
        <end position="91"/>
    </location>
</feature>